<dbReference type="Proteomes" id="UP001206925">
    <property type="component" value="Unassembled WGS sequence"/>
</dbReference>
<gene>
    <name evidence="6" type="ORF">M8C21_019164</name>
</gene>
<protein>
    <recommendedName>
        <fullName evidence="5">Glycosyltransferase</fullName>
        <ecNumber evidence="5">2.4.1.-</ecNumber>
    </recommendedName>
</protein>
<dbReference type="GO" id="GO:0016138">
    <property type="term" value="P:glycoside biosynthetic process"/>
    <property type="evidence" value="ECO:0007669"/>
    <property type="project" value="UniProtKB-ARBA"/>
</dbReference>
<dbReference type="InterPro" id="IPR035595">
    <property type="entry name" value="UDP_glycos_trans_CS"/>
</dbReference>
<name>A0AAD5C3E4_AMBAR</name>
<evidence type="ECO:0000256" key="2">
    <source>
        <dbReference type="ARBA" id="ARBA00022676"/>
    </source>
</evidence>
<dbReference type="GO" id="GO:0080044">
    <property type="term" value="F:quercetin 7-O-glucosyltransferase activity"/>
    <property type="evidence" value="ECO:0007669"/>
    <property type="project" value="TreeGrafter"/>
</dbReference>
<sequence length="462" mass="50375">METKGNGNGGTVRTRHVGVFAFPFASHPTHLLNVVRRLAAAAPTVVFSFFSTERTNRALFTKRGCDNILRYDVSDGIPEGYVLQGKIHEDINYFLGVAKEEFRSGVQVAEKDVGMKMSCLVSDAFLWFSADLAKELSIPWVALRTGGARSLSTHLYTDLIREKYSELKGSIGPNDEIANLIPGVESIRLSDLPIGVIFGDLDSPFASMMHKMGRNLTRATTVAINSFQELDPDVTKNLSSLFNNFLNIGPSNLVSKHNSPSKPDEFSCISWLDNQNPGSVAYISFGTKFCPPPHELVAIAEALESTKTPFLWSINKDSQTHLPLGFVERTTANGSGKVVPWAPQVQVLDHIATGVFVTHGGWNSVLESIGSGVPMICRPLIGDQPINTWMVERVWGIGVWIEGGKFTKHGTCCALEQVLSVDASSKGMKERIGALKDLAHKAVGPNGSSTQNFKTLVDVITR</sequence>
<comment type="similarity">
    <text evidence="1 4">Belongs to the UDP-glycosyltransferase family.</text>
</comment>
<organism evidence="6 7">
    <name type="scientific">Ambrosia artemisiifolia</name>
    <name type="common">Common ragweed</name>
    <dbReference type="NCBI Taxonomy" id="4212"/>
    <lineage>
        <taxon>Eukaryota</taxon>
        <taxon>Viridiplantae</taxon>
        <taxon>Streptophyta</taxon>
        <taxon>Embryophyta</taxon>
        <taxon>Tracheophyta</taxon>
        <taxon>Spermatophyta</taxon>
        <taxon>Magnoliopsida</taxon>
        <taxon>eudicotyledons</taxon>
        <taxon>Gunneridae</taxon>
        <taxon>Pentapetalae</taxon>
        <taxon>asterids</taxon>
        <taxon>campanulids</taxon>
        <taxon>Asterales</taxon>
        <taxon>Asteraceae</taxon>
        <taxon>Asteroideae</taxon>
        <taxon>Heliantheae alliance</taxon>
        <taxon>Heliantheae</taxon>
        <taxon>Ambrosia</taxon>
    </lineage>
</organism>
<proteinExistence type="inferred from homology"/>
<dbReference type="GO" id="GO:0080043">
    <property type="term" value="F:quercetin 3-O-glucosyltransferase activity"/>
    <property type="evidence" value="ECO:0007669"/>
    <property type="project" value="TreeGrafter"/>
</dbReference>
<accession>A0AAD5C3E4</accession>
<keyword evidence="3 4" id="KW-0808">Transferase</keyword>
<keyword evidence="7" id="KW-1185">Reference proteome</keyword>
<dbReference type="Pfam" id="PF00201">
    <property type="entry name" value="UDPGT"/>
    <property type="match status" value="1"/>
</dbReference>
<dbReference type="AlphaFoldDB" id="A0AAD5C3E4"/>
<reference evidence="6" key="1">
    <citation type="submission" date="2022-06" db="EMBL/GenBank/DDBJ databases">
        <title>Uncovering the hologenomic basis of an extraordinary plant invasion.</title>
        <authorList>
            <person name="Bieker V.C."/>
            <person name="Martin M.D."/>
            <person name="Gilbert T."/>
            <person name="Hodgins K."/>
            <person name="Battlay P."/>
            <person name="Petersen B."/>
            <person name="Wilson J."/>
        </authorList>
    </citation>
    <scope>NUCLEOTIDE SEQUENCE</scope>
    <source>
        <strain evidence="6">AA19_3_7</strain>
        <tissue evidence="6">Leaf</tissue>
    </source>
</reference>
<dbReference type="SUPFAM" id="SSF53756">
    <property type="entry name" value="UDP-Glycosyltransferase/glycogen phosphorylase"/>
    <property type="match status" value="1"/>
</dbReference>
<dbReference type="EMBL" id="JAMZMK010009930">
    <property type="protein sequence ID" value="KAI7733673.1"/>
    <property type="molecule type" value="Genomic_DNA"/>
</dbReference>
<dbReference type="EC" id="2.4.1.-" evidence="5"/>
<dbReference type="PANTHER" id="PTHR11926:SF1494">
    <property type="entry name" value="FLAVONOL 3-O-GLUCOSYLTRANSFERASE UGT76E12-RELATED"/>
    <property type="match status" value="1"/>
</dbReference>
<evidence type="ECO:0000313" key="6">
    <source>
        <dbReference type="EMBL" id="KAI7733673.1"/>
    </source>
</evidence>
<comment type="caution">
    <text evidence="6">The sequence shown here is derived from an EMBL/GenBank/DDBJ whole genome shotgun (WGS) entry which is preliminary data.</text>
</comment>
<dbReference type="Gene3D" id="3.40.50.2000">
    <property type="entry name" value="Glycogen Phosphorylase B"/>
    <property type="match status" value="2"/>
</dbReference>
<evidence type="ECO:0000256" key="3">
    <source>
        <dbReference type="ARBA" id="ARBA00022679"/>
    </source>
</evidence>
<dbReference type="FunFam" id="3.40.50.2000:FF:000060">
    <property type="entry name" value="Glycosyltransferase"/>
    <property type="match status" value="1"/>
</dbReference>
<dbReference type="PROSITE" id="PS00375">
    <property type="entry name" value="UDPGT"/>
    <property type="match status" value="1"/>
</dbReference>
<dbReference type="PANTHER" id="PTHR11926">
    <property type="entry name" value="GLUCOSYL/GLUCURONOSYL TRANSFERASES"/>
    <property type="match status" value="1"/>
</dbReference>
<evidence type="ECO:0000256" key="5">
    <source>
        <dbReference type="RuleBase" id="RU362057"/>
    </source>
</evidence>
<dbReference type="InterPro" id="IPR002213">
    <property type="entry name" value="UDP_glucos_trans"/>
</dbReference>
<dbReference type="CDD" id="cd03784">
    <property type="entry name" value="GT1_Gtf-like"/>
    <property type="match status" value="1"/>
</dbReference>
<evidence type="ECO:0000256" key="1">
    <source>
        <dbReference type="ARBA" id="ARBA00009995"/>
    </source>
</evidence>
<keyword evidence="2 4" id="KW-0328">Glycosyltransferase</keyword>
<evidence type="ECO:0000256" key="4">
    <source>
        <dbReference type="RuleBase" id="RU003718"/>
    </source>
</evidence>
<evidence type="ECO:0000313" key="7">
    <source>
        <dbReference type="Proteomes" id="UP001206925"/>
    </source>
</evidence>